<dbReference type="EMBL" id="JBJKFK010001698">
    <property type="protein sequence ID" value="KAL3312444.1"/>
    <property type="molecule type" value="Genomic_DNA"/>
</dbReference>
<comment type="caution">
    <text evidence="8">The sequence shown here is derived from an EMBL/GenBank/DDBJ whole genome shotgun (WGS) entry which is preliminary data.</text>
</comment>
<dbReference type="InterPro" id="IPR001216">
    <property type="entry name" value="P-phosphate_BS"/>
</dbReference>
<evidence type="ECO:0000256" key="1">
    <source>
        <dbReference type="ARBA" id="ARBA00001933"/>
    </source>
</evidence>
<keyword evidence="9" id="KW-1185">Reference proteome</keyword>
<feature type="domain" description="Tryptophan synthase beta chain-like PALP" evidence="7">
    <location>
        <begin position="44"/>
        <end position="346"/>
    </location>
</feature>
<dbReference type="PROSITE" id="PS00901">
    <property type="entry name" value="CYS_SYNTHASE"/>
    <property type="match status" value="1"/>
</dbReference>
<comment type="similarity">
    <text evidence="3">Belongs to the cysteine synthase/cystathionine beta-synthase family.</text>
</comment>
<dbReference type="InterPro" id="IPR050214">
    <property type="entry name" value="Cys_Synth/Cystath_Beta-Synth"/>
</dbReference>
<dbReference type="SUPFAM" id="SSF53686">
    <property type="entry name" value="Tryptophan synthase beta subunit-like PLP-dependent enzymes"/>
    <property type="match status" value="1"/>
</dbReference>
<evidence type="ECO:0000313" key="9">
    <source>
        <dbReference type="Proteomes" id="UP001626550"/>
    </source>
</evidence>
<dbReference type="AlphaFoldDB" id="A0ABD2PYT3"/>
<comment type="catalytic activity">
    <reaction evidence="6">
        <text>L-homocysteine + L-serine = L,L-cystathionine + H2O</text>
        <dbReference type="Rhea" id="RHEA:10112"/>
        <dbReference type="ChEBI" id="CHEBI:15377"/>
        <dbReference type="ChEBI" id="CHEBI:33384"/>
        <dbReference type="ChEBI" id="CHEBI:58161"/>
        <dbReference type="ChEBI" id="CHEBI:58199"/>
        <dbReference type="EC" id="4.2.1.22"/>
    </reaction>
</comment>
<name>A0ABD2PYT3_9PLAT</name>
<dbReference type="CDD" id="cd01561">
    <property type="entry name" value="CBS_like"/>
    <property type="match status" value="1"/>
</dbReference>
<evidence type="ECO:0000313" key="8">
    <source>
        <dbReference type="EMBL" id="KAL3312444.1"/>
    </source>
</evidence>
<dbReference type="Pfam" id="PF00291">
    <property type="entry name" value="PALP"/>
    <property type="match status" value="1"/>
</dbReference>
<evidence type="ECO:0000259" key="7">
    <source>
        <dbReference type="Pfam" id="PF00291"/>
    </source>
</evidence>
<evidence type="ECO:0000256" key="4">
    <source>
        <dbReference type="ARBA" id="ARBA00012041"/>
    </source>
</evidence>
<evidence type="ECO:0000256" key="2">
    <source>
        <dbReference type="ARBA" id="ARBA00005003"/>
    </source>
</evidence>
<comment type="cofactor">
    <cofactor evidence="1">
        <name>pyridoxal 5'-phosphate</name>
        <dbReference type="ChEBI" id="CHEBI:597326"/>
    </cofactor>
</comment>
<dbReference type="PANTHER" id="PTHR10314">
    <property type="entry name" value="CYSTATHIONINE BETA-SYNTHASE"/>
    <property type="match status" value="1"/>
</dbReference>
<dbReference type="GO" id="GO:0004122">
    <property type="term" value="F:cystathionine beta-synthase activity"/>
    <property type="evidence" value="ECO:0007669"/>
    <property type="project" value="UniProtKB-EC"/>
</dbReference>
<sequence length="509" mass="56287">MPEEWKRPDKPSKCTFKLTSKLSESPHQHVNLQQRSAISDNVLETVGNTPLVRMHKLPKNEKIACEVLAKCEFMNPGGSVKDRIAVRMVLDAEKIGQLKAHDMIIEPTSGNTGIGLALAAAVKNYRCTILLPEKMSQEKISVLKALGAEIVRTRTSANFDDEDSHLRIADRMQKESPSDRHILNQYTNPSNPIAHFDGTAAEIIRDCGDKPPDMVVMTAGTGGTICGVARRIKQELPNCLVIGVDPRGSILAKPDQLNKKYDGSGIYHVEGIGYDFLPTVIEHDYVDKWYKSDDKTTFELARRLIRDEGFLCGGSSGSAIWGTLMAIRDYKFDQDASKRVVVLLPDSVRNYMTKFLSDDWMLCRGFLDFPAESAFLQKLSGKSLDKLVQQLAKPISCSPQQTVQEAIKQIKQKNCLSNGFALVTQGDTVIGVVDQKQLVKKLLTNTLALSDPISKAMNKEFLRVECTDEGSSLVSVARLLMTEPYCVLLGHSSGPFLIHDAHLLATAVE</sequence>
<evidence type="ECO:0000256" key="5">
    <source>
        <dbReference type="ARBA" id="ARBA00022898"/>
    </source>
</evidence>
<dbReference type="Gene3D" id="3.10.580.10">
    <property type="entry name" value="CBS-domain"/>
    <property type="match status" value="1"/>
</dbReference>
<gene>
    <name evidence="8" type="ORF">Ciccas_008965</name>
</gene>
<dbReference type="Gene3D" id="3.40.50.1100">
    <property type="match status" value="2"/>
</dbReference>
<dbReference type="FunFam" id="3.40.50.1100:FF:000003">
    <property type="entry name" value="Cystathionine beta-synthase"/>
    <property type="match status" value="1"/>
</dbReference>
<dbReference type="GO" id="GO:0044272">
    <property type="term" value="P:sulfur compound biosynthetic process"/>
    <property type="evidence" value="ECO:0007669"/>
    <property type="project" value="UniProtKB-ARBA"/>
</dbReference>
<dbReference type="EC" id="4.2.1.22" evidence="4"/>
<dbReference type="InterPro" id="IPR001926">
    <property type="entry name" value="TrpB-like_PALP"/>
</dbReference>
<protein>
    <recommendedName>
        <fullName evidence="4">cystathionine beta-synthase</fullName>
        <ecNumber evidence="4">4.2.1.22</ecNumber>
    </recommendedName>
</protein>
<keyword evidence="5" id="KW-0663">Pyridoxal phosphate</keyword>
<organism evidence="8 9">
    <name type="scientific">Cichlidogyrus casuarinus</name>
    <dbReference type="NCBI Taxonomy" id="1844966"/>
    <lineage>
        <taxon>Eukaryota</taxon>
        <taxon>Metazoa</taxon>
        <taxon>Spiralia</taxon>
        <taxon>Lophotrochozoa</taxon>
        <taxon>Platyhelminthes</taxon>
        <taxon>Monogenea</taxon>
        <taxon>Monopisthocotylea</taxon>
        <taxon>Dactylogyridea</taxon>
        <taxon>Ancyrocephalidae</taxon>
        <taxon>Cichlidogyrus</taxon>
    </lineage>
</organism>
<accession>A0ABD2PYT3</accession>
<evidence type="ECO:0000256" key="6">
    <source>
        <dbReference type="ARBA" id="ARBA00047490"/>
    </source>
</evidence>
<evidence type="ECO:0000256" key="3">
    <source>
        <dbReference type="ARBA" id="ARBA00007103"/>
    </source>
</evidence>
<dbReference type="FunFam" id="3.40.50.1100:FF:000118">
    <property type="entry name" value="Related to CYS4-cystathionine beta-synthase"/>
    <property type="match status" value="1"/>
</dbReference>
<dbReference type="InterPro" id="IPR036052">
    <property type="entry name" value="TrpB-like_PALP_sf"/>
</dbReference>
<reference evidence="8 9" key="1">
    <citation type="submission" date="2024-11" db="EMBL/GenBank/DDBJ databases">
        <title>Adaptive evolution of stress response genes in parasites aligns with host niche diversity.</title>
        <authorList>
            <person name="Hahn C."/>
            <person name="Resl P."/>
        </authorList>
    </citation>
    <scope>NUCLEOTIDE SEQUENCE [LARGE SCALE GENOMIC DNA]</scope>
    <source>
        <strain evidence="8">EGGRZ-B1_66</strain>
        <tissue evidence="8">Body</tissue>
    </source>
</reference>
<dbReference type="GO" id="GO:0009069">
    <property type="term" value="P:serine family amino acid metabolic process"/>
    <property type="evidence" value="ECO:0007669"/>
    <property type="project" value="UniProtKB-ARBA"/>
</dbReference>
<dbReference type="GO" id="GO:0006534">
    <property type="term" value="P:cysteine metabolic process"/>
    <property type="evidence" value="ECO:0007669"/>
    <property type="project" value="UniProtKB-ARBA"/>
</dbReference>
<dbReference type="SUPFAM" id="SSF54631">
    <property type="entry name" value="CBS-domain pair"/>
    <property type="match status" value="1"/>
</dbReference>
<dbReference type="Proteomes" id="UP001626550">
    <property type="component" value="Unassembled WGS sequence"/>
</dbReference>
<comment type="pathway">
    <text evidence="2">Amino-acid biosynthesis; L-cysteine biosynthesis; L-cysteine from L-homocysteine and L-serine: step 1/2.</text>
</comment>
<proteinExistence type="inferred from homology"/>
<dbReference type="InterPro" id="IPR046342">
    <property type="entry name" value="CBS_dom_sf"/>
</dbReference>